<gene>
    <name evidence="1" type="ORF">L1987_52528</name>
</gene>
<keyword evidence="2" id="KW-1185">Reference proteome</keyword>
<name>A0ACB9ETH5_9ASTR</name>
<dbReference type="EMBL" id="CM042034">
    <property type="protein sequence ID" value="KAI3762105.1"/>
    <property type="molecule type" value="Genomic_DNA"/>
</dbReference>
<protein>
    <submittedName>
        <fullName evidence="1">Uncharacterized protein</fullName>
    </submittedName>
</protein>
<reference evidence="1 2" key="2">
    <citation type="journal article" date="2022" name="Mol. Ecol. Resour.">
        <title>The genomes of chicory, endive, great burdock and yacon provide insights into Asteraceae paleo-polyploidization history and plant inulin production.</title>
        <authorList>
            <person name="Fan W."/>
            <person name="Wang S."/>
            <person name="Wang H."/>
            <person name="Wang A."/>
            <person name="Jiang F."/>
            <person name="Liu H."/>
            <person name="Zhao H."/>
            <person name="Xu D."/>
            <person name="Zhang Y."/>
        </authorList>
    </citation>
    <scope>NUCLEOTIDE SEQUENCE [LARGE SCALE GENOMIC DNA]</scope>
    <source>
        <strain evidence="2">cv. Yunnan</strain>
        <tissue evidence="1">Leaves</tissue>
    </source>
</reference>
<reference evidence="2" key="1">
    <citation type="journal article" date="2022" name="Mol. Ecol. Resour.">
        <title>The genomes of chicory, endive, great burdock and yacon provide insights into Asteraceae palaeo-polyploidization history and plant inulin production.</title>
        <authorList>
            <person name="Fan W."/>
            <person name="Wang S."/>
            <person name="Wang H."/>
            <person name="Wang A."/>
            <person name="Jiang F."/>
            <person name="Liu H."/>
            <person name="Zhao H."/>
            <person name="Xu D."/>
            <person name="Zhang Y."/>
        </authorList>
    </citation>
    <scope>NUCLEOTIDE SEQUENCE [LARGE SCALE GENOMIC DNA]</scope>
    <source>
        <strain evidence="2">cv. Yunnan</strain>
    </source>
</reference>
<evidence type="ECO:0000313" key="2">
    <source>
        <dbReference type="Proteomes" id="UP001056120"/>
    </source>
</evidence>
<comment type="caution">
    <text evidence="1">The sequence shown here is derived from an EMBL/GenBank/DDBJ whole genome shotgun (WGS) entry which is preliminary data.</text>
</comment>
<evidence type="ECO:0000313" key="1">
    <source>
        <dbReference type="EMBL" id="KAI3762105.1"/>
    </source>
</evidence>
<proteinExistence type="predicted"/>
<organism evidence="1 2">
    <name type="scientific">Smallanthus sonchifolius</name>
    <dbReference type="NCBI Taxonomy" id="185202"/>
    <lineage>
        <taxon>Eukaryota</taxon>
        <taxon>Viridiplantae</taxon>
        <taxon>Streptophyta</taxon>
        <taxon>Embryophyta</taxon>
        <taxon>Tracheophyta</taxon>
        <taxon>Spermatophyta</taxon>
        <taxon>Magnoliopsida</taxon>
        <taxon>eudicotyledons</taxon>
        <taxon>Gunneridae</taxon>
        <taxon>Pentapetalae</taxon>
        <taxon>asterids</taxon>
        <taxon>campanulids</taxon>
        <taxon>Asterales</taxon>
        <taxon>Asteraceae</taxon>
        <taxon>Asteroideae</taxon>
        <taxon>Heliantheae alliance</taxon>
        <taxon>Millerieae</taxon>
        <taxon>Smallanthus</taxon>
    </lineage>
</organism>
<sequence>MRQRRWVELLNDYDCNIRYHPGKANVVADALSRKEPIKIHIIQIQNDIQTRILEAQHLSVTEGNMYNEMSCGAELQLETKPNGLLYFLNRIWIPDRDNLRTFIMNETHKTRYSMHPGAEKMYMDLRTQYWWPGMKKDIALYVSKCLTCLKVKAEHQRPSGLLEQPEIPVWKWECIAMDFITKLPHTSRGHDSIWVIIDRLTKSAHFIPIREDYRVEKLARIYIDEIVSRHGVPLNIISDRDGRFTSRFWQSLQSALGTQLNLSTAYHPQTSGQSERTIQTLEDMLRACVIDFKRNWDLHLPLVEFSYNNSYHTSINMAPFEALYGRKCRSPICWTEIGESQITGPELIQETSDKIMLIRDNLLVARSRQKSYADKRRKPLEFQVGDLVLLKVSPWKGVVRFGKKGKLAPRFVGPFKILEWIGKVAYKLELPEGLSNIHPTFHVSNLKKCLADENLHIPLDEVHIDDTMHFVEKPVEIMDREVKQLKRSRIPIVKVRWESKRGPEFTWEREDQMKAKYPHLFPGPSS</sequence>
<dbReference type="Proteomes" id="UP001056120">
    <property type="component" value="Linkage Group LG17"/>
</dbReference>
<accession>A0ACB9ETH5</accession>